<evidence type="ECO:0000313" key="6">
    <source>
        <dbReference type="Proteomes" id="UP000189627"/>
    </source>
</evidence>
<dbReference type="CDD" id="cd06327">
    <property type="entry name" value="PBP1_SBP-like"/>
    <property type="match status" value="1"/>
</dbReference>
<evidence type="ECO:0000313" key="5">
    <source>
        <dbReference type="EMBL" id="AQV98438.1"/>
    </source>
</evidence>
<protein>
    <submittedName>
        <fullName evidence="5">ABC transporter permease</fullName>
    </submittedName>
</protein>
<feature type="chain" id="PRO_5012007574" evidence="3">
    <location>
        <begin position="32"/>
        <end position="414"/>
    </location>
</feature>
<dbReference type="PANTHER" id="PTHR30483">
    <property type="entry name" value="LEUCINE-SPECIFIC-BINDING PROTEIN"/>
    <property type="match status" value="1"/>
</dbReference>
<gene>
    <name evidence="5" type="ORF">BJN34_31680</name>
</gene>
<reference evidence="6" key="1">
    <citation type="submission" date="2017-02" db="EMBL/GenBank/DDBJ databases">
        <title>Complete genome sequence of Cupriavidus necator strain NH9, a 3-chlorobenzoate degrader.</title>
        <authorList>
            <person name="Moriuchi R."/>
            <person name="Dohra H."/>
            <person name="Ogawa N."/>
        </authorList>
    </citation>
    <scope>NUCLEOTIDE SEQUENCE [LARGE SCALE GENOMIC DNA]</scope>
    <source>
        <strain evidence="6">NH9</strain>
    </source>
</reference>
<evidence type="ECO:0000256" key="1">
    <source>
        <dbReference type="ARBA" id="ARBA00010062"/>
    </source>
</evidence>
<dbReference type="AlphaFoldDB" id="A0A1U9V0D6"/>
<dbReference type="RefSeq" id="WP_234825035.1">
    <property type="nucleotide sequence ID" value="NZ_CP017758.1"/>
</dbReference>
<dbReference type="Gene3D" id="3.40.50.2300">
    <property type="match status" value="2"/>
</dbReference>
<organism evidence="5 6">
    <name type="scientific">Cupriavidus necator</name>
    <name type="common">Alcaligenes eutrophus</name>
    <name type="synonym">Ralstonia eutropha</name>
    <dbReference type="NCBI Taxonomy" id="106590"/>
    <lineage>
        <taxon>Bacteria</taxon>
        <taxon>Pseudomonadati</taxon>
        <taxon>Pseudomonadota</taxon>
        <taxon>Betaproteobacteria</taxon>
        <taxon>Burkholderiales</taxon>
        <taxon>Burkholderiaceae</taxon>
        <taxon>Cupriavidus</taxon>
    </lineage>
</organism>
<evidence type="ECO:0000259" key="4">
    <source>
        <dbReference type="Pfam" id="PF13458"/>
    </source>
</evidence>
<dbReference type="SUPFAM" id="SSF53822">
    <property type="entry name" value="Periplasmic binding protein-like I"/>
    <property type="match status" value="1"/>
</dbReference>
<dbReference type="Pfam" id="PF13458">
    <property type="entry name" value="Peripla_BP_6"/>
    <property type="match status" value="1"/>
</dbReference>
<accession>A0A1U9V0D6</accession>
<dbReference type="PANTHER" id="PTHR30483:SF6">
    <property type="entry name" value="PERIPLASMIC BINDING PROTEIN OF ABC TRANSPORTER FOR NATURAL AMINO ACIDS"/>
    <property type="match status" value="1"/>
</dbReference>
<dbReference type="KEGG" id="cuh:BJN34_31680"/>
<keyword evidence="2 3" id="KW-0732">Signal</keyword>
<feature type="domain" description="Leucine-binding protein" evidence="4">
    <location>
        <begin position="42"/>
        <end position="378"/>
    </location>
</feature>
<evidence type="ECO:0000256" key="3">
    <source>
        <dbReference type="SAM" id="SignalP"/>
    </source>
</evidence>
<dbReference type="InterPro" id="IPR028082">
    <property type="entry name" value="Peripla_BP_I"/>
</dbReference>
<name>A0A1U9V0D6_CUPNE</name>
<dbReference type="InterPro" id="IPR051010">
    <property type="entry name" value="BCAA_transport"/>
</dbReference>
<dbReference type="InterPro" id="IPR028081">
    <property type="entry name" value="Leu-bd"/>
</dbReference>
<feature type="signal peptide" evidence="3">
    <location>
        <begin position="1"/>
        <end position="31"/>
    </location>
</feature>
<evidence type="ECO:0000256" key="2">
    <source>
        <dbReference type="ARBA" id="ARBA00022729"/>
    </source>
</evidence>
<comment type="similarity">
    <text evidence="1">Belongs to the leucine-binding protein family.</text>
</comment>
<dbReference type="Proteomes" id="UP000189627">
    <property type="component" value="Chromosome 2"/>
</dbReference>
<proteinExistence type="inferred from homology"/>
<dbReference type="EMBL" id="CP017758">
    <property type="protein sequence ID" value="AQV98438.1"/>
    <property type="molecule type" value="Genomic_DNA"/>
</dbReference>
<sequence length="414" mass="44290">MRTYKKRLPGSRARQSRWPAALLGMASLALAGPAAAQFSDGTVKIGVLADMSGLYSDMGGNGLVEAVRMAIADAGGEINGKRIELVHANHAGKPDTAATQAREWFDRQGVDMIISGPSSGTSLAVAKVAAEKQRPVMVTGGVAAQLTNEECSPYTIHYLYDTVALARGTGAAMTRQGGRSWYFLTVDYAFGASLEKETAAVVTAGGGKVLGSVRHPLSASDFSSFLLQAKASGAQVLGLANGGGDTINAIKAANEFGISRSMKIAGLMLFITDVHALGLGLTQGITLTEAWYWDQSDASRKWAGRFQDKMKKKPTSMQAASYSAAQHYLRAVKAAGTDDAAKAIAGMKSTRINDMYAQDGYIRGDGRMVHDLRLMEVKRPAESRQPWDYYKEVQRIPGEQAFASKAESRCAFWK</sequence>